<dbReference type="AlphaFoldDB" id="A0A2T5ZVQ3"/>
<keyword evidence="2" id="KW-0547">Nucleotide-binding</keyword>
<dbReference type="InterPro" id="IPR001482">
    <property type="entry name" value="T2SS/T4SS_dom"/>
</dbReference>
<dbReference type="InterPro" id="IPR014155">
    <property type="entry name" value="VirB11"/>
</dbReference>
<evidence type="ECO:0000313" key="4">
    <source>
        <dbReference type="EMBL" id="PTX35623.1"/>
    </source>
</evidence>
<evidence type="ECO:0000256" key="1">
    <source>
        <dbReference type="ARBA" id="ARBA00006611"/>
    </source>
</evidence>
<dbReference type="Proteomes" id="UP000244069">
    <property type="component" value="Unassembled WGS sequence"/>
</dbReference>
<feature type="non-terminal residue" evidence="4">
    <location>
        <position position="1"/>
    </location>
</feature>
<accession>A0A2T5ZVQ3</accession>
<dbReference type="GO" id="GO:0005737">
    <property type="term" value="C:cytoplasm"/>
    <property type="evidence" value="ECO:0007669"/>
    <property type="project" value="UniProtKB-SubCell"/>
</dbReference>
<dbReference type="OrthoDB" id="9810761at2"/>
<dbReference type="PANTHER" id="PTHR30486:SF6">
    <property type="entry name" value="TYPE IV PILUS RETRACTATION ATPASE PILT"/>
    <property type="match status" value="1"/>
</dbReference>
<dbReference type="Pfam" id="PF00437">
    <property type="entry name" value="T2SSE"/>
    <property type="match status" value="1"/>
</dbReference>
<name>A0A2T5ZVQ3_9RHOB</name>
<organism evidence="4 5">
    <name type="scientific">Allosediminivita pacifica</name>
    <dbReference type="NCBI Taxonomy" id="1267769"/>
    <lineage>
        <taxon>Bacteria</taxon>
        <taxon>Pseudomonadati</taxon>
        <taxon>Pseudomonadota</taxon>
        <taxon>Alphaproteobacteria</taxon>
        <taxon>Rhodobacterales</taxon>
        <taxon>Paracoccaceae</taxon>
        <taxon>Allosediminivita</taxon>
    </lineage>
</organism>
<dbReference type="SUPFAM" id="SSF52540">
    <property type="entry name" value="P-loop containing nucleoside triphosphate hydrolases"/>
    <property type="match status" value="1"/>
</dbReference>
<evidence type="ECO:0000256" key="2">
    <source>
        <dbReference type="RuleBase" id="RU366071"/>
    </source>
</evidence>
<dbReference type="GO" id="GO:0043684">
    <property type="term" value="C:type IV secretion system complex"/>
    <property type="evidence" value="ECO:0007669"/>
    <property type="project" value="UniProtKB-UniRule"/>
</dbReference>
<dbReference type="CDD" id="cd01130">
    <property type="entry name" value="VirB11-like_ATPase"/>
    <property type="match status" value="1"/>
</dbReference>
<dbReference type="RefSeq" id="WP_107978975.1">
    <property type="nucleotide sequence ID" value="NZ_BMEZ01000066.1"/>
</dbReference>
<keyword evidence="2" id="KW-0067">ATP-binding</keyword>
<dbReference type="GO" id="GO:0016887">
    <property type="term" value="F:ATP hydrolysis activity"/>
    <property type="evidence" value="ECO:0007669"/>
    <property type="project" value="InterPro"/>
</dbReference>
<dbReference type="InterPro" id="IPR050921">
    <property type="entry name" value="T4SS_GSP_E_ATPase"/>
</dbReference>
<dbReference type="GO" id="GO:0044097">
    <property type="term" value="P:secretion by the type IV secretion system"/>
    <property type="evidence" value="ECO:0007669"/>
    <property type="project" value="InterPro"/>
</dbReference>
<dbReference type="PANTHER" id="PTHR30486">
    <property type="entry name" value="TWITCHING MOTILITY PROTEIN PILT"/>
    <property type="match status" value="1"/>
</dbReference>
<reference evidence="4 5" key="1">
    <citation type="submission" date="2018-04" db="EMBL/GenBank/DDBJ databases">
        <title>Genomic Encyclopedia of Archaeal and Bacterial Type Strains, Phase II (KMG-II): from individual species to whole genera.</title>
        <authorList>
            <person name="Goeker M."/>
        </authorList>
    </citation>
    <scope>NUCLEOTIDE SEQUENCE [LARGE SCALE GENOMIC DNA]</scope>
    <source>
        <strain evidence="4 5">DSM 29329</strain>
    </source>
</reference>
<keyword evidence="5" id="KW-1185">Reference proteome</keyword>
<dbReference type="InterPro" id="IPR027417">
    <property type="entry name" value="P-loop_NTPase"/>
</dbReference>
<comment type="subcellular location">
    <subcellularLocation>
        <location evidence="2">Cytoplasm</location>
    </subcellularLocation>
</comment>
<feature type="domain" description="Bacterial type II secretion system protein E" evidence="3">
    <location>
        <begin position="14"/>
        <end position="172"/>
    </location>
</feature>
<dbReference type="EMBL" id="QBKN01000069">
    <property type="protein sequence ID" value="PTX35623.1"/>
    <property type="molecule type" value="Genomic_DNA"/>
</dbReference>
<evidence type="ECO:0000313" key="5">
    <source>
        <dbReference type="Proteomes" id="UP000244069"/>
    </source>
</evidence>
<comment type="function">
    <text evidence="2">Part of the Type IV secretion system.</text>
</comment>
<comment type="similarity">
    <text evidence="1 2">Belongs to the GSP E family.</text>
</comment>
<protein>
    <recommendedName>
        <fullName evidence="2">Type IV secretion system protein</fullName>
    </recommendedName>
</protein>
<dbReference type="NCBIfam" id="TIGR02788">
    <property type="entry name" value="VirB11"/>
    <property type="match status" value="1"/>
</dbReference>
<proteinExistence type="inferred from homology"/>
<gene>
    <name evidence="4" type="ORF">C8N44_1691</name>
</gene>
<dbReference type="Gene3D" id="3.40.50.300">
    <property type="entry name" value="P-loop containing nucleotide triphosphate hydrolases"/>
    <property type="match status" value="1"/>
</dbReference>
<keyword evidence="2" id="KW-0963">Cytoplasm</keyword>
<sequence length="198" mass="21967">DEALLDHHRKGDWKTFLNAAVLAKKNILVSGSTGSGKTTFSKALIPLIPTSERLITIEDTVELELPQPNVVRMIYSKGGQGEAKVTARDLLESALRMRPDRIFLQELRDASAFYYLRNVNTGHGGSITTIHADSATLAFEQLALLVKESEAGRDLKRDEIKDMLYQMVDVVVQIKKTAAGPRVTEVYFDPRRKLGGEA</sequence>
<dbReference type="GO" id="GO:0005524">
    <property type="term" value="F:ATP binding"/>
    <property type="evidence" value="ECO:0007669"/>
    <property type="project" value="UniProtKB-UniRule"/>
</dbReference>
<comment type="caution">
    <text evidence="4">The sequence shown here is derived from an EMBL/GenBank/DDBJ whole genome shotgun (WGS) entry which is preliminary data.</text>
</comment>
<evidence type="ECO:0000259" key="3">
    <source>
        <dbReference type="Pfam" id="PF00437"/>
    </source>
</evidence>